<evidence type="ECO:0000313" key="6">
    <source>
        <dbReference type="Proteomes" id="UP000789572"/>
    </source>
</evidence>
<dbReference type="PANTHER" id="PTHR12975">
    <property type="entry name" value="TRANSPORT PROTEIN TRAPP"/>
    <property type="match status" value="1"/>
</dbReference>
<protein>
    <submittedName>
        <fullName evidence="5">763_t:CDS:1</fullName>
    </submittedName>
</protein>
<reference evidence="5" key="1">
    <citation type="submission" date="2021-06" db="EMBL/GenBank/DDBJ databases">
        <authorList>
            <person name="Kallberg Y."/>
            <person name="Tangrot J."/>
            <person name="Rosling A."/>
        </authorList>
    </citation>
    <scope>NUCLEOTIDE SEQUENCE</scope>
    <source>
        <strain evidence="5">IA702</strain>
    </source>
</reference>
<dbReference type="InterPro" id="IPR058541">
    <property type="entry name" value="Ig_TPPC8_1st"/>
</dbReference>
<accession>A0A9N9GMP7</accession>
<dbReference type="InterPro" id="IPR024420">
    <property type="entry name" value="TRAPP_III_complex_Trs85"/>
</dbReference>
<dbReference type="Pfam" id="PF24544">
    <property type="entry name" value="Ig_TPPC8_2nd"/>
    <property type="match status" value="1"/>
</dbReference>
<evidence type="ECO:0000259" key="3">
    <source>
        <dbReference type="Pfam" id="PF24544"/>
    </source>
</evidence>
<dbReference type="PANTHER" id="PTHR12975:SF6">
    <property type="entry name" value="TRAFFICKING PROTEIN PARTICLE COMPLEX SUBUNIT 8"/>
    <property type="match status" value="1"/>
</dbReference>
<gene>
    <name evidence="5" type="ORF">POCULU_LOCUS8036</name>
</gene>
<organism evidence="5 6">
    <name type="scientific">Paraglomus occultum</name>
    <dbReference type="NCBI Taxonomy" id="144539"/>
    <lineage>
        <taxon>Eukaryota</taxon>
        <taxon>Fungi</taxon>
        <taxon>Fungi incertae sedis</taxon>
        <taxon>Mucoromycota</taxon>
        <taxon>Glomeromycotina</taxon>
        <taxon>Glomeromycetes</taxon>
        <taxon>Paraglomerales</taxon>
        <taxon>Paraglomeraceae</taxon>
        <taxon>Paraglomus</taxon>
    </lineage>
</organism>
<dbReference type="EMBL" id="CAJVPJ010002099">
    <property type="protein sequence ID" value="CAG8612890.1"/>
    <property type="molecule type" value="Genomic_DNA"/>
</dbReference>
<dbReference type="OrthoDB" id="203724at2759"/>
<keyword evidence="6" id="KW-1185">Reference proteome</keyword>
<dbReference type="Pfam" id="PF12739">
    <property type="entry name" value="TRAPPC-Trs85"/>
    <property type="match status" value="1"/>
</dbReference>
<dbReference type="InterPro" id="IPR011990">
    <property type="entry name" value="TPR-like_helical_dom_sf"/>
</dbReference>
<evidence type="ECO:0000259" key="2">
    <source>
        <dbReference type="Pfam" id="PF24542"/>
    </source>
</evidence>
<feature type="non-terminal residue" evidence="5">
    <location>
        <position position="1479"/>
    </location>
</feature>
<dbReference type="InterPro" id="IPR057651">
    <property type="entry name" value="Ig_TPPC8_C"/>
</dbReference>
<dbReference type="Pfam" id="PF24542">
    <property type="entry name" value="Ig_TPPC8_C"/>
    <property type="match status" value="1"/>
</dbReference>
<sequence>VRASFKALPLPSPPREMESLSPPPHPLLSRSPSPIPPTHTDTPKDFVTKVLSPRVAVVSSPDADEVCRANNFPTFLDMIRPFGELISGKVTARDSQGLPNPIERFTIRFADLAYLEQPDITLASRLLEEKAKAFRGNLNSQPVYPNIRSKSDIGSDYLDSKLDDITPWYAEYRRLFFQVTGVSEHETFDHPVACIIAISSSNPDPIATLSEIYNNMTSAPVFSESYLDPDILKYYVLLHDEHRVSLEQLKTIFKKLKQTFGLHCHLLKLNSLPPPSPIDLLDSTNTPSPTPTYPRIPDVWSPIISEISTIMSILQSSTSTPSSPFEERPSASSPILQTFGLPLSPTSTLNSPSSEEFFALGKEKESGVDSQNWLGLGMVGSLPPSNVQYGLCLSEDDFAGIKTFVRELVAQSIIPYMERSIQRWNEQVASSRRGFTGRLFTVGRRYFGGGTKAASQVQQTTQAAHRTNNIYPHTSPEAQMRKLADYAFMLRDYQFARSVYDSVKRDFSADKAWKYYAGAQEMIGLCLLIAPSYADSKIDIDHYFEQAVNAFSNRAKVPFWATKTTILYYEMLKHRNMYKNAPPALIRMAGDDSDLRSALFLEQAAHSFLRYSRPRVRNFAFHMIMAGHRYGKCSQREHACRCYLAASNVFEGHSWSLVEDHIHFALGRQFYHLRDLDNALKFFLKLLRESRQSPSQQQAYLREFLIVYKVYENKTDKDSVTGIQELPVPKIDDNSVRVVLSNSQSSEFDETWEMMEQEFIDEGFKGFDSNGKPRVRPKLSSKDMCRTLCAVGETFFVHLTLYNPMQIPITVNDLVLECEYSANSESAANDKADSTIFQCNLSEDMHINYVKLDAFDLEKLSEVALGGLERKTISLRVFPKKEGRLKVLGLRYALQSIVSSYKKFTKHGKRLNDTKEEKMNVVYATDRSLELTVTAPMPLLEVAFRSFPDMLLSGEVTRLVLDISNKGQTGLTDLRVKLSHPSFICIGDTRMLDRNVYRDDPMEFSETQLRSESFAISNTLSNSSIMDVPLPHDETTKSALLAPGKTTSIPLWIRGDKIGKHTLRFLFTYESEDKKAAMRYRSLRFATTAQVLQSLKISAFTRPSTKYLNEYILGIEIENLQTTADFQLVQLTSTSPSWVISPVTQALDNSTAIIAPRQTTFTYYRLRKVTTVPPSDGKTPEQYTSSAFKRLIMGENEQIDEPSPVELLVTNIPFSDRIIPSSSKPLESFSINSRIQWKTNTLQNQFPTIPQKQHSQIFTLYTTDDVDLALYWNMLNLPRKGHHYIIGINLGVQQSPVQGKDILIAPSKALYEQTVKERTALINSLLKNKHFKDENPLKLTVACNDVYEYEFSDVGLCTIPITISIRNCSWNKPIRFKMELLSYDQSNTPHKSYMTVFQWTGATIRYGSLAPDEERTITVMACFTQPGVYDLNRWRLTVNTDDDSHTPSDFQHKEGIKGFIQMPSAPHLITIVNKAKTRM</sequence>
<dbReference type="SUPFAM" id="SSF48452">
    <property type="entry name" value="TPR-like"/>
    <property type="match status" value="1"/>
</dbReference>
<evidence type="ECO:0000256" key="1">
    <source>
        <dbReference type="SAM" id="MobiDB-lite"/>
    </source>
</evidence>
<name>A0A9N9GMP7_9GLOM</name>
<dbReference type="InterPro" id="IPR058538">
    <property type="entry name" value="Ig_TPPC8_2nd"/>
</dbReference>
<proteinExistence type="predicted"/>
<feature type="domain" description="TPPC8 first Ig-like" evidence="4">
    <location>
        <begin position="749"/>
        <end position="952"/>
    </location>
</feature>
<feature type="domain" description="TPPC8 C-terminal Ig-like" evidence="2">
    <location>
        <begin position="1345"/>
        <end position="1439"/>
    </location>
</feature>
<evidence type="ECO:0000259" key="4">
    <source>
        <dbReference type="Pfam" id="PF24545"/>
    </source>
</evidence>
<evidence type="ECO:0000313" key="5">
    <source>
        <dbReference type="EMBL" id="CAG8612890.1"/>
    </source>
</evidence>
<feature type="domain" description="TPPC8 second Ig-like" evidence="3">
    <location>
        <begin position="954"/>
        <end position="1083"/>
    </location>
</feature>
<dbReference type="Pfam" id="PF24545">
    <property type="entry name" value="Ig_TPPC8_1st"/>
    <property type="match status" value="1"/>
</dbReference>
<feature type="region of interest" description="Disordered" evidence="1">
    <location>
        <begin position="1"/>
        <end position="42"/>
    </location>
</feature>
<dbReference type="GO" id="GO:1990072">
    <property type="term" value="C:TRAPPIII protein complex"/>
    <property type="evidence" value="ECO:0007669"/>
    <property type="project" value="TreeGrafter"/>
</dbReference>
<comment type="caution">
    <text evidence="5">The sequence shown here is derived from an EMBL/GenBank/DDBJ whole genome shotgun (WGS) entry which is preliminary data.</text>
</comment>
<dbReference type="Proteomes" id="UP000789572">
    <property type="component" value="Unassembled WGS sequence"/>
</dbReference>